<evidence type="ECO:0000256" key="1">
    <source>
        <dbReference type="ARBA" id="ARBA00023125"/>
    </source>
</evidence>
<dbReference type="GO" id="GO:0003677">
    <property type="term" value="F:DNA binding"/>
    <property type="evidence" value="ECO:0007669"/>
    <property type="project" value="UniProtKB-KW"/>
</dbReference>
<dbReference type="EMBL" id="CP047591">
    <property type="protein sequence ID" value="QHI73767.1"/>
    <property type="molecule type" value="Genomic_DNA"/>
</dbReference>
<evidence type="ECO:0000259" key="2">
    <source>
        <dbReference type="PROSITE" id="PS50943"/>
    </source>
</evidence>
<dbReference type="GO" id="GO:0005829">
    <property type="term" value="C:cytosol"/>
    <property type="evidence" value="ECO:0007669"/>
    <property type="project" value="TreeGrafter"/>
</dbReference>
<reference evidence="3 4" key="1">
    <citation type="submission" date="2020-01" db="EMBL/GenBank/DDBJ databases">
        <title>Genomic analysis of Aminipila sp. CBA3637.</title>
        <authorList>
            <person name="Kim Y.B."/>
            <person name="Roh S.W."/>
        </authorList>
    </citation>
    <scope>NUCLEOTIDE SEQUENCE [LARGE SCALE GENOMIC DNA]</scope>
    <source>
        <strain evidence="3 4">CBA3637</strain>
    </source>
</reference>
<dbReference type="PANTHER" id="PTHR46797">
    <property type="entry name" value="HTH-TYPE TRANSCRIPTIONAL REGULATOR"/>
    <property type="match status" value="1"/>
</dbReference>
<feature type="domain" description="HTH cro/C1-type" evidence="2">
    <location>
        <begin position="10"/>
        <end position="64"/>
    </location>
</feature>
<dbReference type="Proteomes" id="UP000463883">
    <property type="component" value="Chromosome"/>
</dbReference>
<dbReference type="KEGG" id="amic:Ami3637_16495"/>
<dbReference type="Pfam" id="PF01381">
    <property type="entry name" value="HTH_3"/>
    <property type="match status" value="1"/>
</dbReference>
<evidence type="ECO:0000313" key="3">
    <source>
        <dbReference type="EMBL" id="QHI73767.1"/>
    </source>
</evidence>
<name>A0A6P1MIN4_9FIRM</name>
<dbReference type="Gene3D" id="1.10.260.40">
    <property type="entry name" value="lambda repressor-like DNA-binding domains"/>
    <property type="match status" value="1"/>
</dbReference>
<dbReference type="SMART" id="SM00530">
    <property type="entry name" value="HTH_XRE"/>
    <property type="match status" value="1"/>
</dbReference>
<keyword evidence="4" id="KW-1185">Reference proteome</keyword>
<proteinExistence type="predicted"/>
<dbReference type="InterPro" id="IPR010982">
    <property type="entry name" value="Lambda_DNA-bd_dom_sf"/>
</dbReference>
<dbReference type="PANTHER" id="PTHR46797:SF1">
    <property type="entry name" value="METHYLPHOSPHONATE SYNTHASE"/>
    <property type="match status" value="1"/>
</dbReference>
<dbReference type="SUPFAM" id="SSF47413">
    <property type="entry name" value="lambda repressor-like DNA-binding domains"/>
    <property type="match status" value="1"/>
</dbReference>
<dbReference type="InterPro" id="IPR001387">
    <property type="entry name" value="Cro/C1-type_HTH"/>
</dbReference>
<protein>
    <submittedName>
        <fullName evidence="3">Helix-turn-helix domain-containing protein</fullName>
    </submittedName>
</protein>
<dbReference type="InterPro" id="IPR050807">
    <property type="entry name" value="TransReg_Diox_bact_type"/>
</dbReference>
<dbReference type="AlphaFoldDB" id="A0A6P1MIN4"/>
<evidence type="ECO:0000313" key="4">
    <source>
        <dbReference type="Proteomes" id="UP000463883"/>
    </source>
</evidence>
<organism evidence="3 4">
    <name type="scientific">Aminipila terrae</name>
    <dbReference type="NCBI Taxonomy" id="2697030"/>
    <lineage>
        <taxon>Bacteria</taxon>
        <taxon>Bacillati</taxon>
        <taxon>Bacillota</taxon>
        <taxon>Clostridia</taxon>
        <taxon>Peptostreptococcales</taxon>
        <taxon>Anaerovoracaceae</taxon>
        <taxon>Aminipila</taxon>
    </lineage>
</organism>
<dbReference type="GO" id="GO:0003700">
    <property type="term" value="F:DNA-binding transcription factor activity"/>
    <property type="evidence" value="ECO:0007669"/>
    <property type="project" value="TreeGrafter"/>
</dbReference>
<dbReference type="CDD" id="cd00093">
    <property type="entry name" value="HTH_XRE"/>
    <property type="match status" value="1"/>
</dbReference>
<dbReference type="PROSITE" id="PS50943">
    <property type="entry name" value="HTH_CROC1"/>
    <property type="match status" value="1"/>
</dbReference>
<sequence length="70" mass="8222">MFKIYLRCRINEIRKEIGISQAELSNRTNLTVGQISRIENNKTLPGLYTLFTLAEGLNCKIEDMYYKYNN</sequence>
<accession>A0A6P1MIN4</accession>
<gene>
    <name evidence="3" type="ORF">Ami3637_16495</name>
</gene>
<keyword evidence="1" id="KW-0238">DNA-binding</keyword>
<dbReference type="RefSeq" id="WP_162363530.1">
    <property type="nucleotide sequence ID" value="NZ_CP047591.1"/>
</dbReference>